<reference evidence="4 5" key="1">
    <citation type="submission" date="2016-11" db="EMBL/GenBank/DDBJ databases">
        <authorList>
            <person name="Jaros S."/>
            <person name="Januszkiewicz K."/>
            <person name="Wedrychowicz H."/>
        </authorList>
    </citation>
    <scope>NUCLEOTIDE SEQUENCE [LARGE SCALE GENOMIC DNA]</scope>
    <source>
        <strain evidence="4 5">DSM 26897</strain>
    </source>
</reference>
<dbReference type="InterPro" id="IPR018537">
    <property type="entry name" value="Peptidoglycan-bd_3"/>
</dbReference>
<dbReference type="EMBL" id="FQUO01000015">
    <property type="protein sequence ID" value="SHF97745.1"/>
    <property type="molecule type" value="Genomic_DNA"/>
</dbReference>
<dbReference type="Proteomes" id="UP000184368">
    <property type="component" value="Unassembled WGS sequence"/>
</dbReference>
<evidence type="ECO:0000259" key="2">
    <source>
        <dbReference type="Pfam" id="PF05838"/>
    </source>
</evidence>
<dbReference type="SUPFAM" id="SSF53955">
    <property type="entry name" value="Lysozyme-like"/>
    <property type="match status" value="1"/>
</dbReference>
<dbReference type="RefSeq" id="WP_073045996.1">
    <property type="nucleotide sequence ID" value="NZ_FQUO01000015.1"/>
</dbReference>
<feature type="domain" description="Peptidoglycan binding" evidence="3">
    <location>
        <begin position="110"/>
        <end position="185"/>
    </location>
</feature>
<dbReference type="InterPro" id="IPR008565">
    <property type="entry name" value="TtsA-like_GH18_dom"/>
</dbReference>
<evidence type="ECO:0000256" key="1">
    <source>
        <dbReference type="SAM" id="MobiDB-lite"/>
    </source>
</evidence>
<evidence type="ECO:0000259" key="3">
    <source>
        <dbReference type="Pfam" id="PF09374"/>
    </source>
</evidence>
<dbReference type="OrthoDB" id="672438at2"/>
<dbReference type="InterPro" id="IPR023346">
    <property type="entry name" value="Lysozyme-like_dom_sf"/>
</dbReference>
<feature type="region of interest" description="Disordered" evidence="1">
    <location>
        <begin position="12"/>
        <end position="32"/>
    </location>
</feature>
<dbReference type="STRING" id="1302690.BUE76_10645"/>
<evidence type="ECO:0000313" key="4">
    <source>
        <dbReference type="EMBL" id="SHF97745.1"/>
    </source>
</evidence>
<keyword evidence="5" id="KW-1185">Reference proteome</keyword>
<feature type="domain" description="TtsA-like Glycoside hydrolase family 108" evidence="2">
    <location>
        <begin position="9"/>
        <end position="104"/>
    </location>
</feature>
<dbReference type="Gene3D" id="1.20.141.10">
    <property type="entry name" value="Chitosanase, subunit A, domain 1"/>
    <property type="match status" value="1"/>
</dbReference>
<name>A0A1M5G1V1_9BACT</name>
<sequence length="188" mass="21204">MANFTTAYNATMGHEGAHSDNPKDRGGETWKGVARNFHPSWSGWAIIDACKREKSFPANLKTNQALEQMVRMFYKKEFWNRLSLENIQDQSIANEMFDTAVNCGPAVAGQFLQRALNVLNRTGRDYPNLVVDGQIGPKTVTVLNVHRSPADVLKVLNILQGNRYIEICEARETQETFTSGWLKRVSLT</sequence>
<proteinExistence type="predicted"/>
<feature type="compositionally biased region" description="Basic and acidic residues" evidence="1">
    <location>
        <begin position="15"/>
        <end position="28"/>
    </location>
</feature>
<protein>
    <submittedName>
        <fullName evidence="4">Predicted Peptidoglycan domain-containing protein</fullName>
    </submittedName>
</protein>
<evidence type="ECO:0000313" key="5">
    <source>
        <dbReference type="Proteomes" id="UP000184368"/>
    </source>
</evidence>
<gene>
    <name evidence="4" type="ORF">SAMN05444008_11567</name>
</gene>
<dbReference type="Pfam" id="PF05838">
    <property type="entry name" value="Glyco_hydro_108"/>
    <property type="match status" value="1"/>
</dbReference>
<dbReference type="AlphaFoldDB" id="A0A1M5G1V1"/>
<organism evidence="4 5">
    <name type="scientific">Cnuella takakiae</name>
    <dbReference type="NCBI Taxonomy" id="1302690"/>
    <lineage>
        <taxon>Bacteria</taxon>
        <taxon>Pseudomonadati</taxon>
        <taxon>Bacteroidota</taxon>
        <taxon>Chitinophagia</taxon>
        <taxon>Chitinophagales</taxon>
        <taxon>Chitinophagaceae</taxon>
        <taxon>Cnuella</taxon>
    </lineage>
</organism>
<dbReference type="Pfam" id="PF09374">
    <property type="entry name" value="PG_binding_3"/>
    <property type="match status" value="1"/>
</dbReference>
<accession>A0A1M5G1V1</accession>